<evidence type="ECO:0000313" key="2">
    <source>
        <dbReference type="EMBL" id="CUP02462.1"/>
    </source>
</evidence>
<gene>
    <name evidence="2" type="ORF">ERS852407_04730</name>
</gene>
<dbReference type="InterPro" id="IPR037171">
    <property type="entry name" value="NagB/RpiA_transferase-like"/>
</dbReference>
<name>A0A174JRU1_9FIRM</name>
<dbReference type="InterPro" id="IPR003741">
    <property type="entry name" value="LUD_dom"/>
</dbReference>
<dbReference type="RefSeq" id="WP_055658893.1">
    <property type="nucleotide sequence ID" value="NZ_CABIXC010000016.1"/>
</dbReference>
<protein>
    <submittedName>
        <fullName evidence="2">Transcriptional regulators of sugar metabolism</fullName>
    </submittedName>
</protein>
<accession>A0A174JRU1</accession>
<feature type="domain" description="LUD" evidence="1">
    <location>
        <begin position="14"/>
        <end position="216"/>
    </location>
</feature>
<organism evidence="2 3">
    <name type="scientific">Hungatella hathewayi</name>
    <dbReference type="NCBI Taxonomy" id="154046"/>
    <lineage>
        <taxon>Bacteria</taxon>
        <taxon>Bacillati</taxon>
        <taxon>Bacillota</taxon>
        <taxon>Clostridia</taxon>
        <taxon>Lachnospirales</taxon>
        <taxon>Lachnospiraceae</taxon>
        <taxon>Hungatella</taxon>
    </lineage>
</organism>
<evidence type="ECO:0000259" key="1">
    <source>
        <dbReference type="Pfam" id="PF02589"/>
    </source>
</evidence>
<dbReference type="PANTHER" id="PTHR36179:SF2">
    <property type="entry name" value="LUD DOMAIN-CONTAINING PROTEIN"/>
    <property type="match status" value="1"/>
</dbReference>
<dbReference type="InterPro" id="IPR024185">
    <property type="entry name" value="FTHF_cligase-like_sf"/>
</dbReference>
<proteinExistence type="predicted"/>
<evidence type="ECO:0000313" key="3">
    <source>
        <dbReference type="Proteomes" id="UP000095651"/>
    </source>
</evidence>
<dbReference type="PANTHER" id="PTHR36179">
    <property type="entry name" value="LUD_DOM DOMAIN-CONTAINING PROTEIN"/>
    <property type="match status" value="1"/>
</dbReference>
<sequence>MQNSLTEISSDCIQTVMDGLRKNNMDVQYVPHKEEAAAAVASLLKEGDTIAVGGSVTLKETGVLELVQNGRYHFIDRYEDGLSDRERKDRLTEAFRSDVFLCSANAITKNGEIYQVDGLSNRIAPLVFGPDSVIIVAGINKIAADIEAAVYRVKTVTVPAIVKRRGLDAPCARLGSCIAADQKNMASGCMCDARRCCNYLVLGRQRVKGRIKIILVGETLGF</sequence>
<dbReference type="AlphaFoldDB" id="A0A174JRU1"/>
<dbReference type="SUPFAM" id="SSF100950">
    <property type="entry name" value="NagB/RpiA/CoA transferase-like"/>
    <property type="match status" value="1"/>
</dbReference>
<dbReference type="Pfam" id="PF02589">
    <property type="entry name" value="LUD_dom"/>
    <property type="match status" value="1"/>
</dbReference>
<dbReference type="Proteomes" id="UP000095651">
    <property type="component" value="Unassembled WGS sequence"/>
</dbReference>
<reference evidence="2 3" key="1">
    <citation type="submission" date="2015-09" db="EMBL/GenBank/DDBJ databases">
        <authorList>
            <consortium name="Pathogen Informatics"/>
        </authorList>
    </citation>
    <scope>NUCLEOTIDE SEQUENCE [LARGE SCALE GENOMIC DNA]</scope>
    <source>
        <strain evidence="2 3">2789STDY5608850</strain>
    </source>
</reference>
<dbReference type="EMBL" id="CYZE01000016">
    <property type="protein sequence ID" value="CUP02462.1"/>
    <property type="molecule type" value="Genomic_DNA"/>
</dbReference>
<dbReference type="Gene3D" id="3.40.50.10420">
    <property type="entry name" value="NagB/RpiA/CoA transferase-like"/>
    <property type="match status" value="1"/>
</dbReference>